<dbReference type="GO" id="GO:2000779">
    <property type="term" value="P:regulation of double-strand break repair"/>
    <property type="evidence" value="ECO:0007669"/>
    <property type="project" value="TreeGrafter"/>
</dbReference>
<evidence type="ECO:0000313" key="1">
    <source>
        <dbReference type="Proteomes" id="UP001515500"/>
    </source>
</evidence>
<dbReference type="GeneID" id="120263057"/>
<dbReference type="GO" id="GO:0003677">
    <property type="term" value="F:DNA binding"/>
    <property type="evidence" value="ECO:0007669"/>
    <property type="project" value="InterPro"/>
</dbReference>
<gene>
    <name evidence="2" type="primary">LOC120263057</name>
</gene>
<dbReference type="PANTHER" id="PTHR13468:SF1">
    <property type="entry name" value="PROTEIN DEK"/>
    <property type="match status" value="1"/>
</dbReference>
<dbReference type="PANTHER" id="PTHR13468">
    <property type="entry name" value="DEK PROTEIN"/>
    <property type="match status" value="1"/>
</dbReference>
<dbReference type="Proteomes" id="UP001515500">
    <property type="component" value="Chromosome 6"/>
</dbReference>
<reference evidence="2" key="1">
    <citation type="submission" date="2025-08" db="UniProtKB">
        <authorList>
            <consortium name="RefSeq"/>
        </authorList>
    </citation>
    <scope>IDENTIFICATION</scope>
</reference>
<dbReference type="AlphaFoldDB" id="A0AB40BJD0"/>
<protein>
    <submittedName>
        <fullName evidence="2">Uncharacterized protein LOC120263057</fullName>
    </submittedName>
</protein>
<dbReference type="GO" id="GO:0006325">
    <property type="term" value="P:chromatin organization"/>
    <property type="evidence" value="ECO:0007669"/>
    <property type="project" value="InterPro"/>
</dbReference>
<keyword evidence="1" id="KW-1185">Reference proteome</keyword>
<organism evidence="1 2">
    <name type="scientific">Dioscorea cayennensis subsp. rotundata</name>
    <name type="common">White Guinea yam</name>
    <name type="synonym">Dioscorea rotundata</name>
    <dbReference type="NCBI Taxonomy" id="55577"/>
    <lineage>
        <taxon>Eukaryota</taxon>
        <taxon>Viridiplantae</taxon>
        <taxon>Streptophyta</taxon>
        <taxon>Embryophyta</taxon>
        <taxon>Tracheophyta</taxon>
        <taxon>Spermatophyta</taxon>
        <taxon>Magnoliopsida</taxon>
        <taxon>Liliopsida</taxon>
        <taxon>Dioscoreales</taxon>
        <taxon>Dioscoreaceae</taxon>
        <taxon>Dioscorea</taxon>
    </lineage>
</organism>
<dbReference type="GO" id="GO:0005634">
    <property type="term" value="C:nucleus"/>
    <property type="evidence" value="ECO:0007669"/>
    <property type="project" value="TreeGrafter"/>
</dbReference>
<accession>A0AB40BJD0</accession>
<name>A0AB40BJD0_DIOCR</name>
<sequence>MEWVVVVDEEGKGIKLRDIKKVSSNLRKREIDAALKIFHAILYGVKVKDKDLKRNILDFSGFLWGPQEEMIWGMPFWKVMQILEGKLELLNLRIPPLFVTL</sequence>
<dbReference type="InterPro" id="IPR044198">
    <property type="entry name" value="DEK"/>
</dbReference>
<dbReference type="RefSeq" id="XP_039126912.1">
    <property type="nucleotide sequence ID" value="XM_039270978.1"/>
</dbReference>
<evidence type="ECO:0000313" key="2">
    <source>
        <dbReference type="RefSeq" id="XP_039126912.1"/>
    </source>
</evidence>
<dbReference type="GO" id="GO:0042393">
    <property type="term" value="F:histone binding"/>
    <property type="evidence" value="ECO:0007669"/>
    <property type="project" value="TreeGrafter"/>
</dbReference>
<proteinExistence type="predicted"/>